<keyword evidence="3 8" id="KW-0479">Metal-binding</keyword>
<dbReference type="SUPFAM" id="SSF48264">
    <property type="entry name" value="Cytochrome P450"/>
    <property type="match status" value="1"/>
</dbReference>
<feature type="compositionally biased region" description="Basic and acidic residues" evidence="10">
    <location>
        <begin position="129"/>
        <end position="149"/>
    </location>
</feature>
<evidence type="ECO:0000256" key="8">
    <source>
        <dbReference type="PIRSR" id="PIRSR602403-1"/>
    </source>
</evidence>
<dbReference type="InterPro" id="IPR017972">
    <property type="entry name" value="Cyt_P450_CS"/>
</dbReference>
<dbReference type="InterPro" id="IPR001128">
    <property type="entry name" value="Cyt_P450"/>
</dbReference>
<proteinExistence type="inferred from homology"/>
<dbReference type="PRINTS" id="PR00385">
    <property type="entry name" value="P450"/>
</dbReference>
<evidence type="ECO:0000256" key="2">
    <source>
        <dbReference type="ARBA" id="ARBA00022617"/>
    </source>
</evidence>
<dbReference type="EMBL" id="CM014080">
    <property type="protein sequence ID" value="TKS68430.1"/>
    <property type="molecule type" value="Genomic_DNA"/>
</dbReference>
<dbReference type="InterPro" id="IPR050196">
    <property type="entry name" value="Cytochrome_P450_Monoox"/>
</dbReference>
<dbReference type="PANTHER" id="PTHR24291:SF193">
    <property type="entry name" value="CYTOCHROME P450 4V2"/>
    <property type="match status" value="1"/>
</dbReference>
<evidence type="ECO:0000256" key="3">
    <source>
        <dbReference type="ARBA" id="ARBA00022723"/>
    </source>
</evidence>
<keyword evidence="11" id="KW-0812">Transmembrane</keyword>
<dbReference type="AlphaFoldDB" id="A0A4U5U3Q4"/>
<keyword evidence="4 8" id="KW-0408">Iron</keyword>
<comment type="catalytic activity">
    <reaction evidence="6">
        <text>testosterone + 3 reduced [NADPH--hemoprotein reductase] + 3 O2 = 17beta-estradiol + formate + 3 oxidized [NADPH--hemoprotein reductase] + 4 H2O + 4 H(+)</text>
        <dbReference type="Rhea" id="RHEA:38191"/>
        <dbReference type="Rhea" id="RHEA-COMP:11964"/>
        <dbReference type="Rhea" id="RHEA-COMP:11965"/>
        <dbReference type="ChEBI" id="CHEBI:15377"/>
        <dbReference type="ChEBI" id="CHEBI:15378"/>
        <dbReference type="ChEBI" id="CHEBI:15379"/>
        <dbReference type="ChEBI" id="CHEBI:15740"/>
        <dbReference type="ChEBI" id="CHEBI:16469"/>
        <dbReference type="ChEBI" id="CHEBI:17347"/>
        <dbReference type="ChEBI" id="CHEBI:57618"/>
        <dbReference type="ChEBI" id="CHEBI:58210"/>
        <dbReference type="EC" id="1.14.14.14"/>
    </reaction>
</comment>
<dbReference type="STRING" id="240159.A0A4U5U3Q4"/>
<protein>
    <submittedName>
        <fullName evidence="12">Cytochrome P450 4V2</fullName>
    </submittedName>
</protein>
<gene>
    <name evidence="12" type="ORF">D9C73_002492</name>
</gene>
<dbReference type="GO" id="GO:0005506">
    <property type="term" value="F:iron ion binding"/>
    <property type="evidence" value="ECO:0007669"/>
    <property type="project" value="InterPro"/>
</dbReference>
<comment type="function">
    <text evidence="5">Catalyzes the formation of aromatic C18 estrogens from C19 androgens.</text>
</comment>
<comment type="similarity">
    <text evidence="1 9">Belongs to the cytochrome P450 family.</text>
</comment>
<keyword evidence="9" id="KW-0503">Monooxygenase</keyword>
<dbReference type="PRINTS" id="PR00465">
    <property type="entry name" value="EP450IV"/>
</dbReference>
<evidence type="ECO:0000256" key="10">
    <source>
        <dbReference type="SAM" id="MobiDB-lite"/>
    </source>
</evidence>
<dbReference type="Gene3D" id="1.10.630.10">
    <property type="entry name" value="Cytochrome P450"/>
    <property type="match status" value="2"/>
</dbReference>
<keyword evidence="9" id="KW-0560">Oxidoreductase</keyword>
<feature type="transmembrane region" description="Helical" evidence="11">
    <location>
        <begin position="12"/>
        <end position="30"/>
    </location>
</feature>
<dbReference type="InterPro" id="IPR002403">
    <property type="entry name" value="Cyt_P450_E_grp-IV"/>
</dbReference>
<organism evidence="12 13">
    <name type="scientific">Collichthys lucidus</name>
    <name type="common">Big head croaker</name>
    <name type="synonym">Sciaena lucida</name>
    <dbReference type="NCBI Taxonomy" id="240159"/>
    <lineage>
        <taxon>Eukaryota</taxon>
        <taxon>Metazoa</taxon>
        <taxon>Chordata</taxon>
        <taxon>Craniata</taxon>
        <taxon>Vertebrata</taxon>
        <taxon>Euteleostomi</taxon>
        <taxon>Actinopterygii</taxon>
        <taxon>Neopterygii</taxon>
        <taxon>Teleostei</taxon>
        <taxon>Neoteleostei</taxon>
        <taxon>Acanthomorphata</taxon>
        <taxon>Eupercaria</taxon>
        <taxon>Sciaenidae</taxon>
        <taxon>Collichthys</taxon>
    </lineage>
</organism>
<evidence type="ECO:0000256" key="1">
    <source>
        <dbReference type="ARBA" id="ARBA00010617"/>
    </source>
</evidence>
<dbReference type="InterPro" id="IPR036396">
    <property type="entry name" value="Cyt_P450_sf"/>
</dbReference>
<reference evidence="12 13" key="1">
    <citation type="submission" date="2019-01" db="EMBL/GenBank/DDBJ databases">
        <title>Genome Assembly of Collichthys lucidus.</title>
        <authorList>
            <person name="Cai M."/>
            <person name="Xiao S."/>
        </authorList>
    </citation>
    <scope>NUCLEOTIDE SEQUENCE [LARGE SCALE GENOMIC DNA]</scope>
    <source>
        <strain evidence="12">JT15FE1705JMU</strain>
        <tissue evidence="12">Muscle</tissue>
    </source>
</reference>
<dbReference type="Pfam" id="PF00067">
    <property type="entry name" value="p450"/>
    <property type="match status" value="1"/>
</dbReference>
<dbReference type="PROSITE" id="PS00086">
    <property type="entry name" value="CYTOCHROME_P450"/>
    <property type="match status" value="1"/>
</dbReference>
<evidence type="ECO:0000256" key="4">
    <source>
        <dbReference type="ARBA" id="ARBA00023004"/>
    </source>
</evidence>
<evidence type="ECO:0000313" key="12">
    <source>
        <dbReference type="EMBL" id="TKS68430.1"/>
    </source>
</evidence>
<dbReference type="GO" id="GO:0070330">
    <property type="term" value="F:aromatase activity"/>
    <property type="evidence" value="ECO:0007669"/>
    <property type="project" value="UniProtKB-EC"/>
</dbReference>
<dbReference type="GO" id="GO:0020037">
    <property type="term" value="F:heme binding"/>
    <property type="evidence" value="ECO:0007669"/>
    <property type="project" value="InterPro"/>
</dbReference>
<keyword evidence="11" id="KW-1133">Transmembrane helix</keyword>
<evidence type="ECO:0000256" key="6">
    <source>
        <dbReference type="ARBA" id="ARBA00047938"/>
    </source>
</evidence>
<sequence length="443" mass="50801">MAALAGSYSMPLIGVSIFIAALTYTTYKLLSSYVHKWFQMKPIPGLEGTYPFIGNALQFETNAGDFFKQIVEYTTEYSNAPLLKFWLGTLPFLVLFHAETVEHWAKVASAEKDADSHLPLLHPDGLLGGDERADRDPGGEAKQDGREGMSDIISRRQRTPWFWFGFVYNYFGEGREHDKILKILHSFTYNVIHERSENIQYNESDSDSDQGTKKRRAFLDMLLKATYEDGNKMTHQDIQEEVDTFMFEGHDTTAAAMNWVLHLLGSHPEAQSKVQQELQEVFGTSDRPVNTEDLKKLRYLDCVIKEALRLFPSVPFFGRNLGEDCHINGFKVPKGANAVVVTYALHRDPRYFPDPEEFRPERFLPENSTGRPPYAYVPFSAGLRNCIGQRFAMMEEKVVLSTILRNFNVEACQTREELRPLGELILRPEKGIWIKLEKRLHKD</sequence>
<feature type="region of interest" description="Disordered" evidence="10">
    <location>
        <begin position="118"/>
        <end position="150"/>
    </location>
</feature>
<dbReference type="PANTHER" id="PTHR24291">
    <property type="entry name" value="CYTOCHROME P450 FAMILY 4"/>
    <property type="match status" value="1"/>
</dbReference>
<feature type="binding site" description="axial binding residue" evidence="8">
    <location>
        <position position="386"/>
    </location>
    <ligand>
        <name>heme</name>
        <dbReference type="ChEBI" id="CHEBI:30413"/>
    </ligand>
    <ligandPart>
        <name>Fe</name>
        <dbReference type="ChEBI" id="CHEBI:18248"/>
    </ligandPart>
</feature>
<keyword evidence="11" id="KW-0472">Membrane</keyword>
<keyword evidence="2 8" id="KW-0349">Heme</keyword>
<evidence type="ECO:0000256" key="9">
    <source>
        <dbReference type="RuleBase" id="RU000461"/>
    </source>
</evidence>
<evidence type="ECO:0000313" key="13">
    <source>
        <dbReference type="Proteomes" id="UP000298787"/>
    </source>
</evidence>
<accession>A0A4U5U3Q4</accession>
<evidence type="ECO:0000256" key="7">
    <source>
        <dbReference type="ARBA" id="ARBA00048642"/>
    </source>
</evidence>
<evidence type="ECO:0000256" key="11">
    <source>
        <dbReference type="SAM" id="Phobius"/>
    </source>
</evidence>
<keyword evidence="13" id="KW-1185">Reference proteome</keyword>
<comment type="catalytic activity">
    <reaction evidence="7">
        <text>androst-4-ene-3,17-dione + 3 reduced [NADPH--hemoprotein reductase] + 3 O2 = estrone + formate + 3 oxidized [NADPH--hemoprotein reductase] + 4 H2O + 4 H(+)</text>
        <dbReference type="Rhea" id="RHEA:38195"/>
        <dbReference type="Rhea" id="RHEA-COMP:11964"/>
        <dbReference type="Rhea" id="RHEA-COMP:11965"/>
        <dbReference type="ChEBI" id="CHEBI:15377"/>
        <dbReference type="ChEBI" id="CHEBI:15378"/>
        <dbReference type="ChEBI" id="CHEBI:15379"/>
        <dbReference type="ChEBI" id="CHEBI:15740"/>
        <dbReference type="ChEBI" id="CHEBI:16422"/>
        <dbReference type="ChEBI" id="CHEBI:17263"/>
        <dbReference type="ChEBI" id="CHEBI:57618"/>
        <dbReference type="ChEBI" id="CHEBI:58210"/>
        <dbReference type="EC" id="1.14.14.14"/>
    </reaction>
</comment>
<dbReference type="Proteomes" id="UP000298787">
    <property type="component" value="Chromosome 3"/>
</dbReference>
<evidence type="ECO:0000256" key="5">
    <source>
        <dbReference type="ARBA" id="ARBA00037202"/>
    </source>
</evidence>
<comment type="cofactor">
    <cofactor evidence="8">
        <name>heme</name>
        <dbReference type="ChEBI" id="CHEBI:30413"/>
    </cofactor>
</comment>
<name>A0A4U5U3Q4_COLLU</name>